<evidence type="ECO:0000256" key="2">
    <source>
        <dbReference type="ARBA" id="ARBA00023125"/>
    </source>
</evidence>
<evidence type="ECO:0000256" key="1">
    <source>
        <dbReference type="ARBA" id="ARBA00023015"/>
    </source>
</evidence>
<dbReference type="InterPro" id="IPR023187">
    <property type="entry name" value="Tscrpt_reg_MarR-type_CS"/>
</dbReference>
<dbReference type="PRINTS" id="PR00598">
    <property type="entry name" value="HTHMARR"/>
</dbReference>
<dbReference type="Gene3D" id="1.10.10.10">
    <property type="entry name" value="Winged helix-like DNA-binding domain superfamily/Winged helix DNA-binding domain"/>
    <property type="match status" value="1"/>
</dbReference>
<evidence type="ECO:0000259" key="4">
    <source>
        <dbReference type="PROSITE" id="PS50995"/>
    </source>
</evidence>
<reference evidence="5 6" key="1">
    <citation type="journal article" date="2019" name="Int. J. Syst. Evol. Microbiol.">
        <title>The Global Catalogue of Microorganisms (GCM) 10K type strain sequencing project: providing services to taxonomists for standard genome sequencing and annotation.</title>
        <authorList>
            <consortium name="The Broad Institute Genomics Platform"/>
            <consortium name="The Broad Institute Genome Sequencing Center for Infectious Disease"/>
            <person name="Wu L."/>
            <person name="Ma J."/>
        </authorList>
    </citation>
    <scope>NUCLEOTIDE SEQUENCE [LARGE SCALE GENOMIC DNA]</scope>
    <source>
        <strain evidence="5 6">JCM 4316</strain>
    </source>
</reference>
<keyword evidence="1" id="KW-0805">Transcription regulation</keyword>
<dbReference type="Proteomes" id="UP001500253">
    <property type="component" value="Unassembled WGS sequence"/>
</dbReference>
<dbReference type="InterPro" id="IPR036388">
    <property type="entry name" value="WH-like_DNA-bd_sf"/>
</dbReference>
<feature type="domain" description="HTH marR-type" evidence="4">
    <location>
        <begin position="7"/>
        <end position="139"/>
    </location>
</feature>
<organism evidence="5 6">
    <name type="scientific">Streptomyces cuspidosporus</name>
    <dbReference type="NCBI Taxonomy" id="66882"/>
    <lineage>
        <taxon>Bacteria</taxon>
        <taxon>Bacillati</taxon>
        <taxon>Actinomycetota</taxon>
        <taxon>Actinomycetes</taxon>
        <taxon>Kitasatosporales</taxon>
        <taxon>Streptomycetaceae</taxon>
        <taxon>Streptomyces</taxon>
    </lineage>
</organism>
<dbReference type="PANTHER" id="PTHR33164">
    <property type="entry name" value="TRANSCRIPTIONAL REGULATOR, MARR FAMILY"/>
    <property type="match status" value="1"/>
</dbReference>
<comment type="caution">
    <text evidence="5">The sequence shown here is derived from an EMBL/GenBank/DDBJ whole genome shotgun (WGS) entry which is preliminary data.</text>
</comment>
<evidence type="ECO:0000313" key="5">
    <source>
        <dbReference type="EMBL" id="GAA2351353.1"/>
    </source>
</evidence>
<accession>A0ABN3GGU2</accession>
<evidence type="ECO:0000313" key="6">
    <source>
        <dbReference type="Proteomes" id="UP001500253"/>
    </source>
</evidence>
<evidence type="ECO:0000256" key="3">
    <source>
        <dbReference type="ARBA" id="ARBA00023163"/>
    </source>
</evidence>
<dbReference type="InterPro" id="IPR036390">
    <property type="entry name" value="WH_DNA-bd_sf"/>
</dbReference>
<keyword evidence="6" id="KW-1185">Reference proteome</keyword>
<keyword evidence="3" id="KW-0804">Transcription</keyword>
<protein>
    <submittedName>
        <fullName evidence="5">MarR family transcriptional regulator</fullName>
    </submittedName>
</protein>
<dbReference type="EMBL" id="BAAASD010000018">
    <property type="protein sequence ID" value="GAA2351353.1"/>
    <property type="molecule type" value="Genomic_DNA"/>
</dbReference>
<gene>
    <name evidence="5" type="ORF">GCM10010246_44500</name>
</gene>
<dbReference type="InterPro" id="IPR039422">
    <property type="entry name" value="MarR/SlyA-like"/>
</dbReference>
<name>A0ABN3GGU2_9ACTN</name>
<dbReference type="PROSITE" id="PS50995">
    <property type="entry name" value="HTH_MARR_2"/>
    <property type="match status" value="1"/>
</dbReference>
<proteinExistence type="predicted"/>
<dbReference type="SUPFAM" id="SSF46785">
    <property type="entry name" value="Winged helix' DNA-binding domain"/>
    <property type="match status" value="1"/>
</dbReference>
<dbReference type="PROSITE" id="PS01117">
    <property type="entry name" value="HTH_MARR_1"/>
    <property type="match status" value="1"/>
</dbReference>
<sequence>MSGTVTPEELGMRFLVLSHRVRRVVDERMTERGPSLARTKLLRVLADQGRLRQSALAQRLGLAARTVTETVDGLERDGLVARTPDPADRRAKLVSLTDEGSAALDAAHGTGEQVLREIFGALGPEQRETLAGLLGLIDRAT</sequence>
<dbReference type="InterPro" id="IPR000835">
    <property type="entry name" value="HTH_MarR-typ"/>
</dbReference>
<keyword evidence="2" id="KW-0238">DNA-binding</keyword>
<dbReference type="SMART" id="SM00347">
    <property type="entry name" value="HTH_MARR"/>
    <property type="match status" value="1"/>
</dbReference>
<dbReference type="RefSeq" id="WP_346176181.1">
    <property type="nucleotide sequence ID" value="NZ_BAAASD010000018.1"/>
</dbReference>
<dbReference type="Pfam" id="PF01047">
    <property type="entry name" value="MarR"/>
    <property type="match status" value="1"/>
</dbReference>
<dbReference type="PANTHER" id="PTHR33164:SF103">
    <property type="entry name" value="REGULATORY PROTEIN MARR"/>
    <property type="match status" value="1"/>
</dbReference>